<evidence type="ECO:0000259" key="7">
    <source>
        <dbReference type="Pfam" id="PF04084"/>
    </source>
</evidence>
<evidence type="ECO:0000256" key="4">
    <source>
        <dbReference type="ARBA" id="ARBA00023242"/>
    </source>
</evidence>
<evidence type="ECO:0000256" key="6">
    <source>
        <dbReference type="SAM" id="MobiDB-lite"/>
    </source>
</evidence>
<dbReference type="InterPro" id="IPR007220">
    <property type="entry name" value="ORC2"/>
</dbReference>
<feature type="compositionally biased region" description="Polar residues" evidence="6">
    <location>
        <begin position="1"/>
        <end position="10"/>
    </location>
</feature>
<feature type="region of interest" description="Disordered" evidence="6">
    <location>
        <begin position="189"/>
        <end position="244"/>
    </location>
</feature>
<feature type="compositionally biased region" description="Polar residues" evidence="6">
    <location>
        <begin position="85"/>
        <end position="97"/>
    </location>
</feature>
<dbReference type="PANTHER" id="PTHR14052:SF0">
    <property type="entry name" value="ORIGIN RECOGNITION COMPLEX SUBUNIT 2"/>
    <property type="match status" value="1"/>
</dbReference>
<evidence type="ECO:0000256" key="3">
    <source>
        <dbReference type="ARBA" id="ARBA00022705"/>
    </source>
</evidence>
<dbReference type="GO" id="GO:0006260">
    <property type="term" value="P:DNA replication"/>
    <property type="evidence" value="ECO:0007669"/>
    <property type="project" value="UniProtKB-UniRule"/>
</dbReference>
<dbReference type="GO" id="GO:0003688">
    <property type="term" value="F:DNA replication origin binding"/>
    <property type="evidence" value="ECO:0007669"/>
    <property type="project" value="UniProtKB-UniRule"/>
</dbReference>
<feature type="region of interest" description="Disordered" evidence="6">
    <location>
        <begin position="1"/>
        <end position="145"/>
    </location>
</feature>
<protein>
    <recommendedName>
        <fullName evidence="5">Origin recognition complex subunit 2</fullName>
    </recommendedName>
</protein>
<feature type="compositionally biased region" description="Basic and acidic residues" evidence="6">
    <location>
        <begin position="101"/>
        <end position="122"/>
    </location>
</feature>
<accession>A0A507D757</accession>
<name>A0A507D757_9FUNG</name>
<comment type="caution">
    <text evidence="10">The sequence shown here is derived from an EMBL/GenBank/DDBJ whole genome shotgun (WGS) entry which is preliminary data.</text>
</comment>
<evidence type="ECO:0000256" key="2">
    <source>
        <dbReference type="ARBA" id="ARBA00007421"/>
    </source>
</evidence>
<keyword evidence="11" id="KW-1185">Reference proteome</keyword>
<evidence type="ECO:0000313" key="11">
    <source>
        <dbReference type="Proteomes" id="UP000317494"/>
    </source>
</evidence>
<feature type="compositionally biased region" description="Polar residues" evidence="6">
    <location>
        <begin position="23"/>
        <end position="36"/>
    </location>
</feature>
<dbReference type="STRING" id="286115.A0A507D757"/>
<evidence type="ECO:0000256" key="5">
    <source>
        <dbReference type="RuleBase" id="RU368084"/>
    </source>
</evidence>
<evidence type="ECO:0000313" key="9">
    <source>
        <dbReference type="EMBL" id="TPX44537.1"/>
    </source>
</evidence>
<dbReference type="AlphaFoldDB" id="A0A507D757"/>
<comment type="subunit">
    <text evidence="5">Component of the origin recognition complex (ORC).</text>
</comment>
<feature type="compositionally biased region" description="Polar residues" evidence="6">
    <location>
        <begin position="521"/>
        <end position="530"/>
    </location>
</feature>
<gene>
    <name evidence="10" type="ORF">SeLEV6574_g02732</name>
    <name evidence="9" type="ORF">SeMB42_g04297</name>
</gene>
<keyword evidence="4 5" id="KW-0539">Nucleus</keyword>
<evidence type="ECO:0000256" key="1">
    <source>
        <dbReference type="ARBA" id="ARBA00004123"/>
    </source>
</evidence>
<feature type="compositionally biased region" description="Acidic residues" evidence="6">
    <location>
        <begin position="201"/>
        <end position="215"/>
    </location>
</feature>
<dbReference type="PANTHER" id="PTHR14052">
    <property type="entry name" value="ORIGIN RECOGNITION COMPLEX SUBUNIT 2"/>
    <property type="match status" value="1"/>
</dbReference>
<keyword evidence="3 5" id="KW-0235">DNA replication</keyword>
<evidence type="ECO:0000313" key="12">
    <source>
        <dbReference type="Proteomes" id="UP000320475"/>
    </source>
</evidence>
<dbReference type="Pfam" id="PF24882">
    <property type="entry name" value="WHD_ORC2"/>
    <property type="match status" value="1"/>
</dbReference>
<dbReference type="EMBL" id="QEAM01000080">
    <property type="protein sequence ID" value="TPX47304.1"/>
    <property type="molecule type" value="Genomic_DNA"/>
</dbReference>
<dbReference type="GO" id="GO:0005664">
    <property type="term" value="C:nuclear origin of replication recognition complex"/>
    <property type="evidence" value="ECO:0007669"/>
    <property type="project" value="UniProtKB-UniRule"/>
</dbReference>
<dbReference type="Proteomes" id="UP000320475">
    <property type="component" value="Unassembled WGS sequence"/>
</dbReference>
<dbReference type="Proteomes" id="UP000317494">
    <property type="component" value="Unassembled WGS sequence"/>
</dbReference>
<dbReference type="InterPro" id="IPR056773">
    <property type="entry name" value="WHD_ORC2"/>
</dbReference>
<feature type="domain" description="Origin recognition complex subunit 2 RecA-like" evidence="7">
    <location>
        <begin position="278"/>
        <end position="442"/>
    </location>
</feature>
<comment type="subcellular location">
    <subcellularLocation>
        <location evidence="1 5">Nucleus</location>
    </subcellularLocation>
</comment>
<comment type="function">
    <text evidence="5">Component of the origin recognition complex (ORC) that binds origins of replication. DNA-binding is ATP-dependent. ORC is required to assemble the pre-replication complex necessary to initiate DNA replication.</text>
</comment>
<reference evidence="11 12" key="1">
    <citation type="journal article" date="2019" name="Sci. Rep.">
        <title>Comparative genomics of chytrid fungi reveal insights into the obligate biotrophic and pathogenic lifestyle of Synchytrium endobioticum.</title>
        <authorList>
            <person name="van de Vossenberg B.T.L.H."/>
            <person name="Warris S."/>
            <person name="Nguyen H.D.T."/>
            <person name="van Gent-Pelzer M.P.E."/>
            <person name="Joly D.L."/>
            <person name="van de Geest H.C."/>
            <person name="Bonants P.J.M."/>
            <person name="Smith D.S."/>
            <person name="Levesque C.A."/>
            <person name="van der Lee T.A.J."/>
        </authorList>
    </citation>
    <scope>NUCLEOTIDE SEQUENCE [LARGE SCALE GENOMIC DNA]</scope>
    <source>
        <strain evidence="10 12">LEV6574</strain>
        <strain evidence="9 11">MB42</strain>
    </source>
</reference>
<feature type="domain" description="Origin recognition complex subunit 2 winged-helix" evidence="8">
    <location>
        <begin position="560"/>
        <end position="618"/>
    </location>
</feature>
<dbReference type="InterPro" id="IPR056772">
    <property type="entry name" value="RecA-like_ORC2"/>
</dbReference>
<proteinExistence type="inferred from homology"/>
<sequence>MSKLINNHSTNRQESKRVPPNTPSKSSLLRHSSTLAPENFAIEDDEEEWDRSDVERKRQRLMSHTFSIDVTLGKENDEHQPPTPSLQRSTGSSQPNLQEALVRHPQDRESGTESPKKEDHNEGGAISPATPASKHSLHKQLNGGLDVASERTDCFDQVVDVPEADEDEAVIAKQQATLRRSERQRKLIAKAVQDGASSDASSDEECEAEGEEDDDTQKNSATGQPPVDDHIDKTPAYFKQSSSKHVTSNNTLSVLPSLEPKVYRQVLANVKAKHITHLNNLQEMYQQRFPEWYFSLQCGFNLLFYGYGSKRQLLSKFVQRYCAKYPVLVVNGYFPSCNVRDILGQISTLVDQDLPPNKRDVTHQAHTIAEAFQRPDRNYDRLYLLIHNIDGPNLQSEKAVSALSLLASIPEISVIASVDHIHAPMLWDSLKAHRFNWMYHDATTFEHYDTEMSFENSLLMKTGEDLSSNGFTNVLRSVNVNTRQLFQLLAETQIRAEEEDQKISLVSGGGDDMDLDDPRGGSSNQYTLNNHMDAERTPSKQRMSRSSSSMKGKALVKTTNQPVGVPSDIFWSRCREKFIVHSISQFRQLLKELKDHRLVLGKRRPDGQDALYIPLDRAGLELVLENMS</sequence>
<comment type="similarity">
    <text evidence="2 5">Belongs to the ORC2 family.</text>
</comment>
<feature type="region of interest" description="Disordered" evidence="6">
    <location>
        <begin position="501"/>
        <end position="558"/>
    </location>
</feature>
<organism evidence="10 12">
    <name type="scientific">Synchytrium endobioticum</name>
    <dbReference type="NCBI Taxonomy" id="286115"/>
    <lineage>
        <taxon>Eukaryota</taxon>
        <taxon>Fungi</taxon>
        <taxon>Fungi incertae sedis</taxon>
        <taxon>Chytridiomycota</taxon>
        <taxon>Chytridiomycota incertae sedis</taxon>
        <taxon>Chytridiomycetes</taxon>
        <taxon>Synchytriales</taxon>
        <taxon>Synchytriaceae</taxon>
        <taxon>Synchytrium</taxon>
    </lineage>
</organism>
<dbReference type="VEuPathDB" id="FungiDB:SeMB42_g04297"/>
<dbReference type="EMBL" id="QEAN01000170">
    <property type="protein sequence ID" value="TPX44537.1"/>
    <property type="molecule type" value="Genomic_DNA"/>
</dbReference>
<dbReference type="OrthoDB" id="346673at2759"/>
<evidence type="ECO:0000259" key="8">
    <source>
        <dbReference type="Pfam" id="PF24882"/>
    </source>
</evidence>
<feature type="compositionally biased region" description="Acidic residues" evidence="6">
    <location>
        <begin position="41"/>
        <end position="50"/>
    </location>
</feature>
<evidence type="ECO:0000313" key="10">
    <source>
        <dbReference type="EMBL" id="TPX47304.1"/>
    </source>
</evidence>
<feature type="compositionally biased region" description="Low complexity" evidence="6">
    <location>
        <begin position="540"/>
        <end position="551"/>
    </location>
</feature>
<dbReference type="Pfam" id="PF04084">
    <property type="entry name" value="RecA-like_ORC2"/>
    <property type="match status" value="1"/>
</dbReference>